<organism evidence="2">
    <name type="scientific">Bacteroides uniformis</name>
    <dbReference type="NCBI Taxonomy" id="820"/>
    <lineage>
        <taxon>Bacteria</taxon>
        <taxon>Pseudomonadati</taxon>
        <taxon>Bacteroidota</taxon>
        <taxon>Bacteroidia</taxon>
        <taxon>Bacteroidales</taxon>
        <taxon>Bacteroidaceae</taxon>
        <taxon>Bacteroides</taxon>
    </lineage>
</organism>
<dbReference type="InterPro" id="IPR021958">
    <property type="entry name" value="DUF3575"/>
</dbReference>
<sequence length="422" mass="48574">MRIKKYCITLILLLFGVGIAHSQESRTEICVDFRVNSTVIDSAYSDNAARMQEIIEFLRNIHQDSTINIVEISFCGAASPEGSDQLNRKLARGRLSALEKFIRKEVDIPDSLITRNDSYIPWDYLKSQIEDSELIYKDEVIAILEEESLLVDYHHPNTHIDNRIVKLKQLDNGKVWQQMHKLFFERMRNASAVFVTYKQELPPVQEPVIVPDTIKLEPIVEVVEIVPDTTAIGAPVVPEVEEWTRRLHLKTNAIGLGMGIANVAAEIDLTKHWSFTLPVYYSAWDYFKTTIKFRTFSVQPEFRYWLSENNDGFFAGAHFGLAYYNFAFDGDYRYQDHNRETPSIGGGVSVGYRLPISKNNRWWVEFSLGAGVYSRYYDKFHNTPNTKDGLMIESIKKTYWGIDQAAVSFSYSFDLKKKGGKR</sequence>
<proteinExistence type="predicted"/>
<keyword evidence="1" id="KW-0732">Signal</keyword>
<reference evidence="2" key="1">
    <citation type="submission" date="2019-11" db="EMBL/GenBank/DDBJ databases">
        <authorList>
            <person name="Feng L."/>
        </authorList>
    </citation>
    <scope>NUCLEOTIDE SEQUENCE</scope>
    <source>
        <strain evidence="2">BuniformisLFYP32</strain>
    </source>
</reference>
<evidence type="ECO:0000256" key="1">
    <source>
        <dbReference type="SAM" id="SignalP"/>
    </source>
</evidence>
<dbReference type="AlphaFoldDB" id="A0A6N2V519"/>
<evidence type="ECO:0000313" key="2">
    <source>
        <dbReference type="EMBL" id="VYT24052.1"/>
    </source>
</evidence>
<feature type="signal peptide" evidence="1">
    <location>
        <begin position="1"/>
        <end position="22"/>
    </location>
</feature>
<protein>
    <recommendedName>
        <fullName evidence="3">DUF3575 domain-containing protein</fullName>
    </recommendedName>
</protein>
<dbReference type="RefSeq" id="WP_156737397.1">
    <property type="nucleotide sequence ID" value="NZ_CACRTC010000025.1"/>
</dbReference>
<accession>A0A6N2V519</accession>
<feature type="chain" id="PRO_5026922053" description="DUF3575 domain-containing protein" evidence="1">
    <location>
        <begin position="23"/>
        <end position="422"/>
    </location>
</feature>
<evidence type="ECO:0008006" key="3">
    <source>
        <dbReference type="Google" id="ProtNLM"/>
    </source>
</evidence>
<dbReference type="EMBL" id="CACRTC010000025">
    <property type="protein sequence ID" value="VYT24052.1"/>
    <property type="molecule type" value="Genomic_DNA"/>
</dbReference>
<dbReference type="Pfam" id="PF12099">
    <property type="entry name" value="DUF3575"/>
    <property type="match status" value="1"/>
</dbReference>
<gene>
    <name evidence="2" type="ORF">BULFYP32_02468</name>
</gene>
<name>A0A6N2V519_BACUN</name>